<proteinExistence type="predicted"/>
<name>A0A0B5DTY3_9ACTN</name>
<dbReference type="Proteomes" id="UP000031526">
    <property type="component" value="Chromosome"/>
</dbReference>
<reference evidence="1 2" key="2">
    <citation type="journal article" date="2016" name="Appl. Microbiol. Biotechnol.">
        <title>Exploiting the genome sequence of Streptomyces nodosus for enhanced antibiotic production.</title>
        <authorList>
            <person name="Sweeney P."/>
            <person name="Murphy C.D."/>
            <person name="Caffrey P."/>
        </authorList>
    </citation>
    <scope>NUCLEOTIDE SEQUENCE [LARGE SCALE GENOMIC DNA]</scope>
    <source>
        <strain evidence="1 2">ATCC 14899</strain>
    </source>
</reference>
<sequence>MPLELTDPTWIAWALSALARLVAGFTRDWDRLVLAACAEELEEDQDHDQSQLEVFWGLRVRIRGPSVLVGARRGCGRRCCRRLGTPWRSVALPTWTSPTSRAVPRWAGLGWSAVEDVAERGQHRQGQPLGSTGNQAVDLREGKVDARSASGGASSLVVNIPAAAIFSRSRHCQLTWPPRRHR</sequence>
<evidence type="ECO:0000313" key="2">
    <source>
        <dbReference type="Proteomes" id="UP000031526"/>
    </source>
</evidence>
<dbReference type="EMBL" id="CP009313">
    <property type="protein sequence ID" value="AJE43602.1"/>
    <property type="molecule type" value="Genomic_DNA"/>
</dbReference>
<reference evidence="2" key="1">
    <citation type="submission" date="2014-09" db="EMBL/GenBank/DDBJ databases">
        <title>Sequence of the Streptomyces nodosus genome.</title>
        <authorList>
            <person name="Sweeney P."/>
            <person name="Stephens N."/>
            <person name="Murphy C."/>
            <person name="Caffrey P."/>
        </authorList>
    </citation>
    <scope>NUCLEOTIDE SEQUENCE [LARGE SCALE GENOMIC DNA]</scope>
    <source>
        <strain evidence="2">ATCC 14899</strain>
    </source>
</reference>
<accession>A0A0B5DTY3</accession>
<organism evidence="1 2">
    <name type="scientific">Streptomyces nodosus</name>
    <dbReference type="NCBI Taxonomy" id="40318"/>
    <lineage>
        <taxon>Bacteria</taxon>
        <taxon>Bacillati</taxon>
        <taxon>Actinomycetota</taxon>
        <taxon>Actinomycetes</taxon>
        <taxon>Kitasatosporales</taxon>
        <taxon>Streptomycetaceae</taxon>
        <taxon>Streptomyces</taxon>
    </lineage>
</organism>
<dbReference type="HOGENOM" id="CLU_1481232_0_0_11"/>
<evidence type="ECO:0000313" key="1">
    <source>
        <dbReference type="EMBL" id="AJE43602.1"/>
    </source>
</evidence>
<keyword evidence="2" id="KW-1185">Reference proteome</keyword>
<protein>
    <submittedName>
        <fullName evidence="1">Uncharacterized protein</fullName>
    </submittedName>
</protein>
<gene>
    <name evidence="1" type="ORF">SNOD_28960</name>
</gene>
<dbReference type="AlphaFoldDB" id="A0A0B5DTY3"/>